<dbReference type="PANTHER" id="PTHR10039">
    <property type="entry name" value="AMELOGENIN"/>
    <property type="match status" value="1"/>
</dbReference>
<dbReference type="EMBL" id="JAQMUC010000038">
    <property type="protein sequence ID" value="MDB9535632.1"/>
    <property type="molecule type" value="Genomic_DNA"/>
</dbReference>
<evidence type="ECO:0000259" key="3">
    <source>
        <dbReference type="Pfam" id="PF24883"/>
    </source>
</evidence>
<comment type="caution">
    <text evidence="4">The sequence shown here is derived from an EMBL/GenBank/DDBJ whole genome shotgun (WGS) entry which is preliminary data.</text>
</comment>
<dbReference type="Pfam" id="PF24883">
    <property type="entry name" value="NPHP3_N"/>
    <property type="match status" value="1"/>
</dbReference>
<protein>
    <submittedName>
        <fullName evidence="4">NACHT domain protein</fullName>
    </submittedName>
</protein>
<reference evidence="4 5" key="1">
    <citation type="submission" date="2023-01" db="EMBL/GenBank/DDBJ databases">
        <title>Genomes from the Australian National Cyanobacteria Reference Collection.</title>
        <authorList>
            <person name="Willis A."/>
            <person name="Lee E.M.F."/>
        </authorList>
    </citation>
    <scope>NUCLEOTIDE SEQUENCE [LARGE SCALE GENOMIC DNA]</scope>
    <source>
        <strain evidence="4 5">CS-1226</strain>
    </source>
</reference>
<dbReference type="Gene3D" id="3.40.50.300">
    <property type="entry name" value="P-loop containing nucleotide triphosphate hydrolases"/>
    <property type="match status" value="1"/>
</dbReference>
<proteinExistence type="predicted"/>
<organism evidence="4 5">
    <name type="scientific">Dolichospermum planctonicum CS-1226</name>
    <dbReference type="NCBI Taxonomy" id="3021751"/>
    <lineage>
        <taxon>Bacteria</taxon>
        <taxon>Bacillati</taxon>
        <taxon>Cyanobacteriota</taxon>
        <taxon>Cyanophyceae</taxon>
        <taxon>Nostocales</taxon>
        <taxon>Aphanizomenonaceae</taxon>
        <taxon>Dolichospermum</taxon>
        <taxon>Dolichospermum planctonicum</taxon>
    </lineage>
</organism>
<dbReference type="RefSeq" id="WP_271795540.1">
    <property type="nucleotide sequence ID" value="NZ_JAQMUC010000038.1"/>
</dbReference>
<keyword evidence="5" id="KW-1185">Reference proteome</keyword>
<dbReference type="SUPFAM" id="SSF52540">
    <property type="entry name" value="P-loop containing nucleoside triphosphate hydrolases"/>
    <property type="match status" value="1"/>
</dbReference>
<evidence type="ECO:0000259" key="2">
    <source>
        <dbReference type="Pfam" id="PF22736"/>
    </source>
</evidence>
<feature type="domain" description="NACHT N-terminal helical" evidence="2">
    <location>
        <begin position="16"/>
        <end position="157"/>
    </location>
</feature>
<evidence type="ECO:0000313" key="4">
    <source>
        <dbReference type="EMBL" id="MDB9535632.1"/>
    </source>
</evidence>
<dbReference type="Pfam" id="PF22736">
    <property type="entry name" value="NNH5"/>
    <property type="match status" value="1"/>
</dbReference>
<gene>
    <name evidence="4" type="ORF">PN451_07205</name>
</gene>
<dbReference type="InterPro" id="IPR054610">
    <property type="entry name" value="NNH"/>
</dbReference>
<feature type="domain" description="Nephrocystin 3-like N-terminal" evidence="3">
    <location>
        <begin position="220"/>
        <end position="333"/>
    </location>
</feature>
<sequence length="570" mass="66671">MNFINPNHIELFLTAIARIFGAAAPIVVNRIRSNPAIIKMLQDFKFDPTEHPPQDFDTIYACAVIKYDESKTEYQWENSNVLAELFLRNAIKKAFYKSFYTGNDKILRQEIYTGVAWQEQDWNTLGEEIKKLNIDLNQELEEFKNIFIDLVRLSGKPLEILSHQKIEEIGKDIQKIKEILNELIASQDKQTSSYTYPPEFQSLITEKIKSFCGRKFVFDAFEKFINDNKKGYFTVIGDAGMGKSTIAAKYVFDHNAICYFNVLVDGNNRPELFLASIRRQLINRYRLTNVENADLSTLLTEATAKLSPNEKLIIIVDALDEVKQEPKENILHLPKTLPDNVYFFLTRRRYEPTQERLYTEGSKKESLDLTDSKYEKENQHDIQEYIRFCLNNDPEHKAGLQTWIKNKHITPDAFVQQLAAKSENNFMYLRYVLPAIAEGKYNDLNLNQLPQGLQDYYQTHWNRMNMNNSSKEMRVMILFILVEIGTPISGEMISEIINKDECHVQDVLDEWIEYLRKQNIDGDRCYSIYHASFLDFLKGKREFKATRKLFTSVNQRIVDYWDRTGMIIKS</sequence>
<name>A0ABT5AEB7_9CYAN</name>
<evidence type="ECO:0000313" key="5">
    <source>
        <dbReference type="Proteomes" id="UP001211249"/>
    </source>
</evidence>
<dbReference type="InterPro" id="IPR027417">
    <property type="entry name" value="P-loop_NTPase"/>
</dbReference>
<evidence type="ECO:0000256" key="1">
    <source>
        <dbReference type="ARBA" id="ARBA00022737"/>
    </source>
</evidence>
<accession>A0ABT5AEB7</accession>
<dbReference type="Proteomes" id="UP001211249">
    <property type="component" value="Unassembled WGS sequence"/>
</dbReference>
<dbReference type="InterPro" id="IPR056884">
    <property type="entry name" value="NPHP3-like_N"/>
</dbReference>
<keyword evidence="1" id="KW-0677">Repeat</keyword>